<comment type="caution">
    <text evidence="1">The sequence shown here is derived from an EMBL/GenBank/DDBJ whole genome shotgun (WGS) entry which is preliminary data.</text>
</comment>
<dbReference type="AlphaFoldDB" id="A0A261G070"/>
<keyword evidence="2" id="KW-1185">Reference proteome</keyword>
<accession>A0A261G070</accession>
<dbReference type="GeneID" id="98296622"/>
<sequence>MSRILTITITPTTRTTTTRTCVWEQRTIYQWRATITNECANRLRAALTGRTPDAWHLENDESDEWEFNDEDDMEAIIRLMAGDTQLPDLSVDMPEGCRPVDSITVLVN</sequence>
<evidence type="ECO:0000313" key="2">
    <source>
        <dbReference type="Proteomes" id="UP000216451"/>
    </source>
</evidence>
<dbReference type="RefSeq" id="WP_094695293.1">
    <property type="nucleotide sequence ID" value="NZ_MWXA01000014.1"/>
</dbReference>
<reference evidence="1 2" key="1">
    <citation type="journal article" date="2017" name="BMC Genomics">
        <title>Comparative genomic and phylogenomic analyses of the Bifidobacteriaceae family.</title>
        <authorList>
            <person name="Lugli G.A."/>
            <person name="Milani C."/>
            <person name="Turroni F."/>
            <person name="Duranti S."/>
            <person name="Mancabelli L."/>
            <person name="Mangifesta M."/>
            <person name="Ferrario C."/>
            <person name="Modesto M."/>
            <person name="Mattarelli P."/>
            <person name="Jiri K."/>
            <person name="van Sinderen D."/>
            <person name="Ventura M."/>
        </authorList>
    </citation>
    <scope>NUCLEOTIDE SEQUENCE [LARGE SCALE GENOMIC DNA]</scope>
    <source>
        <strain evidence="1 2">LMG 28769</strain>
    </source>
</reference>
<evidence type="ECO:0000313" key="1">
    <source>
        <dbReference type="EMBL" id="OZG64842.1"/>
    </source>
</evidence>
<protein>
    <submittedName>
        <fullName evidence="1">Uncharacterized protein</fullName>
    </submittedName>
</protein>
<name>A0A261G070_9BIFI</name>
<proteinExistence type="predicted"/>
<dbReference type="EMBL" id="MWXA01000014">
    <property type="protein sequence ID" value="OZG64842.1"/>
    <property type="molecule type" value="Genomic_DNA"/>
</dbReference>
<organism evidence="1 2">
    <name type="scientific">Bifidobacterium aquikefiri</name>
    <dbReference type="NCBI Taxonomy" id="1653207"/>
    <lineage>
        <taxon>Bacteria</taxon>
        <taxon>Bacillati</taxon>
        <taxon>Actinomycetota</taxon>
        <taxon>Actinomycetes</taxon>
        <taxon>Bifidobacteriales</taxon>
        <taxon>Bifidobacteriaceae</taxon>
        <taxon>Bifidobacterium</taxon>
    </lineage>
</organism>
<gene>
    <name evidence="1" type="ORF">BAQU_1984</name>
</gene>
<dbReference type="Proteomes" id="UP000216451">
    <property type="component" value="Unassembled WGS sequence"/>
</dbReference>